<dbReference type="GO" id="GO:0006283">
    <property type="term" value="P:transcription-coupled nucleotide-excision repair"/>
    <property type="evidence" value="ECO:0007669"/>
    <property type="project" value="TreeGrafter"/>
</dbReference>
<evidence type="ECO:0000256" key="3">
    <source>
        <dbReference type="ARBA" id="ARBA00022741"/>
    </source>
</evidence>
<evidence type="ECO:0000256" key="7">
    <source>
        <dbReference type="ARBA" id="ARBA00022840"/>
    </source>
</evidence>
<feature type="region of interest" description="Disordered" evidence="11">
    <location>
        <begin position="683"/>
        <end position="713"/>
    </location>
</feature>
<dbReference type="FunFam" id="3.40.50.10810:FF:000094">
    <property type="entry name" value="DNA excision repair protein ERCC-6"/>
    <property type="match status" value="1"/>
</dbReference>
<dbReference type="InterPro" id="IPR014001">
    <property type="entry name" value="Helicase_ATP-bd"/>
</dbReference>
<name>A0A1D2A364_AUXPR</name>
<gene>
    <name evidence="14" type="ORF">g.42601</name>
</gene>
<feature type="region of interest" description="Disordered" evidence="11">
    <location>
        <begin position="631"/>
        <end position="653"/>
    </location>
</feature>
<dbReference type="SMART" id="SM00487">
    <property type="entry name" value="DEXDc"/>
    <property type="match status" value="1"/>
</dbReference>
<evidence type="ECO:0000256" key="11">
    <source>
        <dbReference type="SAM" id="MobiDB-lite"/>
    </source>
</evidence>
<keyword evidence="8" id="KW-0238">DNA-binding</keyword>
<organism evidence="14">
    <name type="scientific">Auxenochlorella protothecoides</name>
    <name type="common">Green microalga</name>
    <name type="synonym">Chlorella protothecoides</name>
    <dbReference type="NCBI Taxonomy" id="3075"/>
    <lineage>
        <taxon>Eukaryota</taxon>
        <taxon>Viridiplantae</taxon>
        <taxon>Chlorophyta</taxon>
        <taxon>core chlorophytes</taxon>
        <taxon>Trebouxiophyceae</taxon>
        <taxon>Chlorellales</taxon>
        <taxon>Chlorellaceae</taxon>
        <taxon>Auxenochlorella</taxon>
    </lineage>
</organism>
<dbReference type="PROSITE" id="PS51192">
    <property type="entry name" value="HELICASE_ATP_BIND_1"/>
    <property type="match status" value="1"/>
</dbReference>
<sequence>MGLGKTVQIGAFLAGLLASGLYRPSLIVCPATVLRQWLRELRAWAPDLRVGIMHGLAGGARGAQALVCELAGSAAGLLLTTYEHMRLQRELLLSVDWGYVILDEGHKIRNPDAEVTLTAKQMPTVHRLILTGAPIQNRLTELWSLFDFVFPGKLGTLPVFQAQFGLPIQIGGYANASALQVSTAYKCAVVLRDVVGPYLLRRRKADVDVALPPKTEQVLFCMLTPVQRDLYKAYLASKDLKDIFAGHRAALAGIDILRKICNHPDLLDRARWEASEDYGKQERSGKLVVLARVLKHWHAQGHKALVFTQTQQMLDIVEKTVNTEGYRYHRMDGATAVSQRALLMDDFNDNPNVFLFLLTTRVGGLGVNLTGANRIVVFDPDWNFSTDVQARERAWRIGQTRDVTVYRFVTSGTIEEKIYHRQVYKQFLSDKVLRDPRQRRFFKARDMHDLFTLGGEYQDGTETSAIFGDAGFLHHHPGPDVVEGGAGGDAAGVADGGDALEADARGRSPDAAATAAGGAAGDAAGALGLVTAAAPSAAPAAPTPGGDTGILKDLFEGTGLHSALDHSAIEHANDPGTLEVEREAGRVARAAAAALRASRAELAANPISQPTWTGRSGAAPRFGRAVAGLGTAPPGPGLPRDAALRPGGGAPHSSELLARMRARARGEGAGAAAGLGAGAAAEGAAGTARGGGPGAGRPGTPTSTGQSNPATLASGPQRLASAVVQFLEGLGGSAPSAALVEHFQETLPAAQLPLFRGVLKSVATLRRRDGAKLWVLKPEFSGAG</sequence>
<dbReference type="Gene3D" id="3.40.50.300">
    <property type="entry name" value="P-loop containing nucleotide triphosphate hydrolases"/>
    <property type="match status" value="1"/>
</dbReference>
<dbReference type="CDD" id="cd22254">
    <property type="entry name" value="CSB_WHD"/>
    <property type="match status" value="1"/>
</dbReference>
<feature type="region of interest" description="Disordered" evidence="11">
    <location>
        <begin position="477"/>
        <end position="508"/>
    </location>
</feature>
<dbReference type="PROSITE" id="PS51194">
    <property type="entry name" value="HELICASE_CTER"/>
    <property type="match status" value="1"/>
</dbReference>
<keyword evidence="3" id="KW-0547">Nucleotide-binding</keyword>
<evidence type="ECO:0000256" key="9">
    <source>
        <dbReference type="ARBA" id="ARBA00023204"/>
    </source>
</evidence>
<evidence type="ECO:0000256" key="6">
    <source>
        <dbReference type="ARBA" id="ARBA00022806"/>
    </source>
</evidence>
<dbReference type="GO" id="GO:0005634">
    <property type="term" value="C:nucleus"/>
    <property type="evidence" value="ECO:0007669"/>
    <property type="project" value="TreeGrafter"/>
</dbReference>
<dbReference type="InterPro" id="IPR050496">
    <property type="entry name" value="SNF2_RAD54_helicase_repair"/>
</dbReference>
<evidence type="ECO:0008006" key="15">
    <source>
        <dbReference type="Google" id="ProtNLM"/>
    </source>
</evidence>
<dbReference type="EMBL" id="GDKF01004972">
    <property type="protein sequence ID" value="JAT73650.1"/>
    <property type="molecule type" value="Transcribed_RNA"/>
</dbReference>
<dbReference type="AlphaFoldDB" id="A0A1D2A364"/>
<comment type="subcellular location">
    <subcellularLocation>
        <location evidence="1">Nucleus</location>
    </subcellularLocation>
</comment>
<keyword evidence="5" id="KW-0378">Hydrolase</keyword>
<feature type="domain" description="Helicase C-terminal" evidence="13">
    <location>
        <begin position="289"/>
        <end position="448"/>
    </location>
</feature>
<keyword evidence="4" id="KW-0227">DNA damage</keyword>
<evidence type="ECO:0000259" key="13">
    <source>
        <dbReference type="PROSITE" id="PS51194"/>
    </source>
</evidence>
<evidence type="ECO:0000256" key="10">
    <source>
        <dbReference type="ARBA" id="ARBA00023242"/>
    </source>
</evidence>
<dbReference type="Pfam" id="PF25875">
    <property type="entry name" value="WHD_Rad26_CSB"/>
    <property type="match status" value="1"/>
</dbReference>
<dbReference type="Pfam" id="PF00271">
    <property type="entry name" value="Helicase_C"/>
    <property type="match status" value="1"/>
</dbReference>
<protein>
    <recommendedName>
        <fullName evidence="15">DNA excision repair protein ERCC-6</fullName>
    </recommendedName>
</protein>
<dbReference type="Gene3D" id="3.40.50.10810">
    <property type="entry name" value="Tandem AAA-ATPase domain"/>
    <property type="match status" value="1"/>
</dbReference>
<evidence type="ECO:0000256" key="4">
    <source>
        <dbReference type="ARBA" id="ARBA00022763"/>
    </source>
</evidence>
<keyword evidence="6" id="KW-0347">Helicase</keyword>
<dbReference type="SMART" id="SM00490">
    <property type="entry name" value="HELICc"/>
    <property type="match status" value="1"/>
</dbReference>
<dbReference type="GO" id="GO:0005524">
    <property type="term" value="F:ATP binding"/>
    <property type="evidence" value="ECO:0007669"/>
    <property type="project" value="InterPro"/>
</dbReference>
<dbReference type="GO" id="GO:0008094">
    <property type="term" value="F:ATP-dependent activity, acting on DNA"/>
    <property type="evidence" value="ECO:0007669"/>
    <property type="project" value="TreeGrafter"/>
</dbReference>
<dbReference type="InterPro" id="IPR027417">
    <property type="entry name" value="P-loop_NTPase"/>
</dbReference>
<dbReference type="Pfam" id="PF00176">
    <property type="entry name" value="SNF2-rel_dom"/>
    <property type="match status" value="1"/>
</dbReference>
<dbReference type="InterPro" id="IPR049730">
    <property type="entry name" value="SNF2/RAD54-like_C"/>
</dbReference>
<reference evidence="14" key="1">
    <citation type="submission" date="2015-08" db="EMBL/GenBank/DDBJ databases">
        <authorList>
            <person name="Babu N.S."/>
            <person name="Beckwith C.J."/>
            <person name="Beseler K.G."/>
            <person name="Brison A."/>
            <person name="Carone J.V."/>
            <person name="Caskin T.P."/>
            <person name="Diamond M."/>
            <person name="Durham M.E."/>
            <person name="Foxe J.M."/>
            <person name="Go M."/>
            <person name="Henderson B.A."/>
            <person name="Jones I.B."/>
            <person name="McGettigan J.A."/>
            <person name="Micheletti S.J."/>
            <person name="Nasrallah M.E."/>
            <person name="Ortiz D."/>
            <person name="Piller C.R."/>
            <person name="Privatt S.R."/>
            <person name="Schneider S.L."/>
            <person name="Sharp S."/>
            <person name="Smith T.C."/>
            <person name="Stanton J.D."/>
            <person name="Ullery H.E."/>
            <person name="Wilson R.J."/>
            <person name="Serrano M.G."/>
            <person name="Buck G."/>
            <person name="Lee V."/>
            <person name="Wang Y."/>
            <person name="Carvalho R."/>
            <person name="Voegtly L."/>
            <person name="Shi R."/>
            <person name="Duckworth R."/>
            <person name="Johnson A."/>
            <person name="Loviza R."/>
            <person name="Walstead R."/>
            <person name="Shah Z."/>
            <person name="Kiflezghi M."/>
            <person name="Wade K."/>
            <person name="Ball S.L."/>
            <person name="Bradley K.W."/>
            <person name="Asai D.J."/>
            <person name="Bowman C.A."/>
            <person name="Russell D.A."/>
            <person name="Pope W.H."/>
            <person name="Jacobs-Sera D."/>
            <person name="Hendrix R.W."/>
            <person name="Hatfull G.F."/>
        </authorList>
    </citation>
    <scope>NUCLEOTIDE SEQUENCE</scope>
</reference>
<feature type="domain" description="Helicase ATP-binding" evidence="12">
    <location>
        <begin position="1"/>
        <end position="152"/>
    </location>
</feature>
<dbReference type="PANTHER" id="PTHR45629:SF7">
    <property type="entry name" value="DNA EXCISION REPAIR PROTEIN ERCC-6-RELATED"/>
    <property type="match status" value="1"/>
</dbReference>
<evidence type="ECO:0000256" key="5">
    <source>
        <dbReference type="ARBA" id="ARBA00022801"/>
    </source>
</evidence>
<evidence type="ECO:0000256" key="2">
    <source>
        <dbReference type="ARBA" id="ARBA00007025"/>
    </source>
</evidence>
<feature type="compositionally biased region" description="Gly residues" evidence="11">
    <location>
        <begin position="688"/>
        <end position="697"/>
    </location>
</feature>
<comment type="similarity">
    <text evidence="2">Belongs to the SNF2/RAD54 helicase family.</text>
</comment>
<dbReference type="InterPro" id="IPR038718">
    <property type="entry name" value="SNF2-like_sf"/>
</dbReference>
<keyword evidence="9" id="KW-0234">DNA repair</keyword>
<dbReference type="CDD" id="cd18793">
    <property type="entry name" value="SF2_C_SNF"/>
    <property type="match status" value="1"/>
</dbReference>
<keyword evidence="7" id="KW-0067">ATP-binding</keyword>
<dbReference type="InterPro" id="IPR000330">
    <property type="entry name" value="SNF2_N"/>
</dbReference>
<dbReference type="PANTHER" id="PTHR45629">
    <property type="entry name" value="SNF2/RAD54 FAMILY MEMBER"/>
    <property type="match status" value="1"/>
</dbReference>
<proteinExistence type="inferred from homology"/>
<evidence type="ECO:0000313" key="14">
    <source>
        <dbReference type="EMBL" id="JAT73650.1"/>
    </source>
</evidence>
<evidence type="ECO:0000256" key="1">
    <source>
        <dbReference type="ARBA" id="ARBA00004123"/>
    </source>
</evidence>
<dbReference type="SUPFAM" id="SSF52540">
    <property type="entry name" value="P-loop containing nucleoside triphosphate hydrolases"/>
    <property type="match status" value="2"/>
</dbReference>
<dbReference type="InterPro" id="IPR001650">
    <property type="entry name" value="Helicase_C-like"/>
</dbReference>
<accession>A0A1D2A364</accession>
<keyword evidence="10" id="KW-0539">Nucleus</keyword>
<evidence type="ECO:0000256" key="8">
    <source>
        <dbReference type="ARBA" id="ARBA00023125"/>
    </source>
</evidence>
<evidence type="ECO:0000259" key="12">
    <source>
        <dbReference type="PROSITE" id="PS51192"/>
    </source>
</evidence>
<dbReference type="InterPro" id="IPR058951">
    <property type="entry name" value="WHD_Rad26_CSB-like"/>
</dbReference>
<dbReference type="GO" id="GO:0016787">
    <property type="term" value="F:hydrolase activity"/>
    <property type="evidence" value="ECO:0007669"/>
    <property type="project" value="UniProtKB-KW"/>
</dbReference>